<gene>
    <name evidence="2" type="primary">Dwil\GK24930</name>
    <name evidence="2" type="ORF">Dwil_GK24930</name>
</gene>
<accession>B4NDE3</accession>
<dbReference type="OMA" id="AFCAFIC"/>
<keyword evidence="1" id="KW-0812">Transmembrane</keyword>
<dbReference type="OrthoDB" id="7844049at2759"/>
<reference evidence="2 3" key="1">
    <citation type="journal article" date="2007" name="Nature">
        <title>Evolution of genes and genomes on the Drosophila phylogeny.</title>
        <authorList>
            <consortium name="Drosophila 12 Genomes Consortium"/>
            <person name="Clark A.G."/>
            <person name="Eisen M.B."/>
            <person name="Smith D.R."/>
            <person name="Bergman C.M."/>
            <person name="Oliver B."/>
            <person name="Markow T.A."/>
            <person name="Kaufman T.C."/>
            <person name="Kellis M."/>
            <person name="Gelbart W."/>
            <person name="Iyer V.N."/>
            <person name="Pollard D.A."/>
            <person name="Sackton T.B."/>
            <person name="Larracuente A.M."/>
            <person name="Singh N.D."/>
            <person name="Abad J.P."/>
            <person name="Abt D.N."/>
            <person name="Adryan B."/>
            <person name="Aguade M."/>
            <person name="Akashi H."/>
            <person name="Anderson W.W."/>
            <person name="Aquadro C.F."/>
            <person name="Ardell D.H."/>
            <person name="Arguello R."/>
            <person name="Artieri C.G."/>
            <person name="Barbash D.A."/>
            <person name="Barker D."/>
            <person name="Barsanti P."/>
            <person name="Batterham P."/>
            <person name="Batzoglou S."/>
            <person name="Begun D."/>
            <person name="Bhutkar A."/>
            <person name="Blanco E."/>
            <person name="Bosak S.A."/>
            <person name="Bradley R.K."/>
            <person name="Brand A.D."/>
            <person name="Brent M.R."/>
            <person name="Brooks A.N."/>
            <person name="Brown R.H."/>
            <person name="Butlin R.K."/>
            <person name="Caggese C."/>
            <person name="Calvi B.R."/>
            <person name="Bernardo de Carvalho A."/>
            <person name="Caspi A."/>
            <person name="Castrezana S."/>
            <person name="Celniker S.E."/>
            <person name="Chang J.L."/>
            <person name="Chapple C."/>
            <person name="Chatterji S."/>
            <person name="Chinwalla A."/>
            <person name="Civetta A."/>
            <person name="Clifton S.W."/>
            <person name="Comeron J.M."/>
            <person name="Costello J.C."/>
            <person name="Coyne J.A."/>
            <person name="Daub J."/>
            <person name="David R.G."/>
            <person name="Delcher A.L."/>
            <person name="Delehaunty K."/>
            <person name="Do C.B."/>
            <person name="Ebling H."/>
            <person name="Edwards K."/>
            <person name="Eickbush T."/>
            <person name="Evans J.D."/>
            <person name="Filipski A."/>
            <person name="Findeiss S."/>
            <person name="Freyhult E."/>
            <person name="Fulton L."/>
            <person name="Fulton R."/>
            <person name="Garcia A.C."/>
            <person name="Gardiner A."/>
            <person name="Garfield D.A."/>
            <person name="Garvin B.E."/>
            <person name="Gibson G."/>
            <person name="Gilbert D."/>
            <person name="Gnerre S."/>
            <person name="Godfrey J."/>
            <person name="Good R."/>
            <person name="Gotea V."/>
            <person name="Gravely B."/>
            <person name="Greenberg A.J."/>
            <person name="Griffiths-Jones S."/>
            <person name="Gross S."/>
            <person name="Guigo R."/>
            <person name="Gustafson E.A."/>
            <person name="Haerty W."/>
            <person name="Hahn M.W."/>
            <person name="Halligan D.L."/>
            <person name="Halpern A.L."/>
            <person name="Halter G.M."/>
            <person name="Han M.V."/>
            <person name="Heger A."/>
            <person name="Hillier L."/>
            <person name="Hinrichs A.S."/>
            <person name="Holmes I."/>
            <person name="Hoskins R.A."/>
            <person name="Hubisz M.J."/>
            <person name="Hultmark D."/>
            <person name="Huntley M.A."/>
            <person name="Jaffe D.B."/>
            <person name="Jagadeeshan S."/>
            <person name="Jeck W.R."/>
            <person name="Johnson J."/>
            <person name="Jones C.D."/>
            <person name="Jordan W.C."/>
            <person name="Karpen G.H."/>
            <person name="Kataoka E."/>
            <person name="Keightley P.D."/>
            <person name="Kheradpour P."/>
            <person name="Kirkness E.F."/>
            <person name="Koerich L.B."/>
            <person name="Kristiansen K."/>
            <person name="Kudrna D."/>
            <person name="Kulathinal R.J."/>
            <person name="Kumar S."/>
            <person name="Kwok R."/>
            <person name="Lander E."/>
            <person name="Langley C.H."/>
            <person name="Lapoint R."/>
            <person name="Lazzaro B.P."/>
            <person name="Lee S.J."/>
            <person name="Levesque L."/>
            <person name="Li R."/>
            <person name="Lin C.F."/>
            <person name="Lin M.F."/>
            <person name="Lindblad-Toh K."/>
            <person name="Llopart A."/>
            <person name="Long M."/>
            <person name="Low L."/>
            <person name="Lozovsky E."/>
            <person name="Lu J."/>
            <person name="Luo M."/>
            <person name="Machado C.A."/>
            <person name="Makalowski W."/>
            <person name="Marzo M."/>
            <person name="Matsuda M."/>
            <person name="Matzkin L."/>
            <person name="McAllister B."/>
            <person name="McBride C.S."/>
            <person name="McKernan B."/>
            <person name="McKernan K."/>
            <person name="Mendez-Lago M."/>
            <person name="Minx P."/>
            <person name="Mollenhauer M.U."/>
            <person name="Montooth K."/>
            <person name="Mount S.M."/>
            <person name="Mu X."/>
            <person name="Myers E."/>
            <person name="Negre B."/>
            <person name="Newfeld S."/>
            <person name="Nielsen R."/>
            <person name="Noor M.A."/>
            <person name="O'Grady P."/>
            <person name="Pachter L."/>
            <person name="Papaceit M."/>
            <person name="Parisi M.J."/>
            <person name="Parisi M."/>
            <person name="Parts L."/>
            <person name="Pedersen J.S."/>
            <person name="Pesole G."/>
            <person name="Phillippy A.M."/>
            <person name="Ponting C.P."/>
            <person name="Pop M."/>
            <person name="Porcelli D."/>
            <person name="Powell J.R."/>
            <person name="Prohaska S."/>
            <person name="Pruitt K."/>
            <person name="Puig M."/>
            <person name="Quesneville H."/>
            <person name="Ram K.R."/>
            <person name="Rand D."/>
            <person name="Rasmussen M.D."/>
            <person name="Reed L.K."/>
            <person name="Reenan R."/>
            <person name="Reily A."/>
            <person name="Remington K.A."/>
            <person name="Rieger T.T."/>
            <person name="Ritchie M.G."/>
            <person name="Robin C."/>
            <person name="Rogers Y.H."/>
            <person name="Rohde C."/>
            <person name="Rozas J."/>
            <person name="Rubenfield M.J."/>
            <person name="Ruiz A."/>
            <person name="Russo S."/>
            <person name="Salzberg S.L."/>
            <person name="Sanchez-Gracia A."/>
            <person name="Saranga D.J."/>
            <person name="Sato H."/>
            <person name="Schaeffer S.W."/>
            <person name="Schatz M.C."/>
            <person name="Schlenke T."/>
            <person name="Schwartz R."/>
            <person name="Segarra C."/>
            <person name="Singh R.S."/>
            <person name="Sirot L."/>
            <person name="Sirota M."/>
            <person name="Sisneros N.B."/>
            <person name="Smith C.D."/>
            <person name="Smith T.F."/>
            <person name="Spieth J."/>
            <person name="Stage D.E."/>
            <person name="Stark A."/>
            <person name="Stephan W."/>
            <person name="Strausberg R.L."/>
            <person name="Strempel S."/>
            <person name="Sturgill D."/>
            <person name="Sutton G."/>
            <person name="Sutton G.G."/>
            <person name="Tao W."/>
            <person name="Teichmann S."/>
            <person name="Tobari Y.N."/>
            <person name="Tomimura Y."/>
            <person name="Tsolas J.M."/>
            <person name="Valente V.L."/>
            <person name="Venter E."/>
            <person name="Venter J.C."/>
            <person name="Vicario S."/>
            <person name="Vieira F.G."/>
            <person name="Vilella A.J."/>
            <person name="Villasante A."/>
            <person name="Walenz B."/>
            <person name="Wang J."/>
            <person name="Wasserman M."/>
            <person name="Watts T."/>
            <person name="Wilson D."/>
            <person name="Wilson R.K."/>
            <person name="Wing R.A."/>
            <person name="Wolfner M.F."/>
            <person name="Wong A."/>
            <person name="Wong G.K."/>
            <person name="Wu C.I."/>
            <person name="Wu G."/>
            <person name="Yamamoto D."/>
            <person name="Yang H.P."/>
            <person name="Yang S.P."/>
            <person name="Yorke J.A."/>
            <person name="Yoshida K."/>
            <person name="Zdobnov E."/>
            <person name="Zhang P."/>
            <person name="Zhang Y."/>
            <person name="Zimin A.V."/>
            <person name="Baldwin J."/>
            <person name="Abdouelleil A."/>
            <person name="Abdulkadir J."/>
            <person name="Abebe A."/>
            <person name="Abera B."/>
            <person name="Abreu J."/>
            <person name="Acer S.C."/>
            <person name="Aftuck L."/>
            <person name="Alexander A."/>
            <person name="An P."/>
            <person name="Anderson E."/>
            <person name="Anderson S."/>
            <person name="Arachi H."/>
            <person name="Azer M."/>
            <person name="Bachantsang P."/>
            <person name="Barry A."/>
            <person name="Bayul T."/>
            <person name="Berlin A."/>
            <person name="Bessette D."/>
            <person name="Bloom T."/>
            <person name="Blye J."/>
            <person name="Boguslavskiy L."/>
            <person name="Bonnet C."/>
            <person name="Boukhgalter B."/>
            <person name="Bourzgui I."/>
            <person name="Brown A."/>
            <person name="Cahill P."/>
            <person name="Channer S."/>
            <person name="Cheshatsang Y."/>
            <person name="Chuda L."/>
            <person name="Citroen M."/>
            <person name="Collymore A."/>
            <person name="Cooke P."/>
            <person name="Costello M."/>
            <person name="D'Aco K."/>
            <person name="Daza R."/>
            <person name="De Haan G."/>
            <person name="DeGray S."/>
            <person name="DeMaso C."/>
            <person name="Dhargay N."/>
            <person name="Dooley K."/>
            <person name="Dooley E."/>
            <person name="Doricent M."/>
            <person name="Dorje P."/>
            <person name="Dorjee K."/>
            <person name="Dupes A."/>
            <person name="Elong R."/>
            <person name="Falk J."/>
            <person name="Farina A."/>
            <person name="Faro S."/>
            <person name="Ferguson D."/>
            <person name="Fisher S."/>
            <person name="Foley C.D."/>
            <person name="Franke A."/>
            <person name="Friedrich D."/>
            <person name="Gadbois L."/>
            <person name="Gearin G."/>
            <person name="Gearin C.R."/>
            <person name="Giannoukos G."/>
            <person name="Goode T."/>
            <person name="Graham J."/>
            <person name="Grandbois E."/>
            <person name="Grewal S."/>
            <person name="Gyaltsen K."/>
            <person name="Hafez N."/>
            <person name="Hagos B."/>
            <person name="Hall J."/>
            <person name="Henson C."/>
            <person name="Hollinger A."/>
            <person name="Honan T."/>
            <person name="Huard M.D."/>
            <person name="Hughes L."/>
            <person name="Hurhula B."/>
            <person name="Husby M.E."/>
            <person name="Kamat A."/>
            <person name="Kanga B."/>
            <person name="Kashin S."/>
            <person name="Khazanovich D."/>
            <person name="Kisner P."/>
            <person name="Lance K."/>
            <person name="Lara M."/>
            <person name="Lee W."/>
            <person name="Lennon N."/>
            <person name="Letendre F."/>
            <person name="LeVine R."/>
            <person name="Lipovsky A."/>
            <person name="Liu X."/>
            <person name="Liu J."/>
            <person name="Liu S."/>
            <person name="Lokyitsang T."/>
            <person name="Lokyitsang Y."/>
            <person name="Lubonja R."/>
            <person name="Lui A."/>
            <person name="MacDonald P."/>
            <person name="Magnisalis V."/>
            <person name="Maru K."/>
            <person name="Matthews C."/>
            <person name="McCusker W."/>
            <person name="McDonough S."/>
            <person name="Mehta T."/>
            <person name="Meldrim J."/>
            <person name="Meneus L."/>
            <person name="Mihai O."/>
            <person name="Mihalev A."/>
            <person name="Mihova T."/>
            <person name="Mittelman R."/>
            <person name="Mlenga V."/>
            <person name="Montmayeur A."/>
            <person name="Mulrain L."/>
            <person name="Navidi A."/>
            <person name="Naylor J."/>
            <person name="Negash T."/>
            <person name="Nguyen T."/>
            <person name="Nguyen N."/>
            <person name="Nicol R."/>
            <person name="Norbu C."/>
            <person name="Norbu N."/>
            <person name="Novod N."/>
            <person name="O'Neill B."/>
            <person name="Osman S."/>
            <person name="Markiewicz E."/>
            <person name="Oyono O.L."/>
            <person name="Patti C."/>
            <person name="Phunkhang P."/>
            <person name="Pierre F."/>
            <person name="Priest M."/>
            <person name="Raghuraman S."/>
            <person name="Rege F."/>
            <person name="Reyes R."/>
            <person name="Rise C."/>
            <person name="Rogov P."/>
            <person name="Ross K."/>
            <person name="Ryan E."/>
            <person name="Settipalli S."/>
            <person name="Shea T."/>
            <person name="Sherpa N."/>
            <person name="Shi L."/>
            <person name="Shih D."/>
            <person name="Sparrow T."/>
            <person name="Spaulding J."/>
            <person name="Stalker J."/>
            <person name="Stange-Thomann N."/>
            <person name="Stavropoulos S."/>
            <person name="Stone C."/>
            <person name="Strader C."/>
            <person name="Tesfaye S."/>
            <person name="Thomson T."/>
            <person name="Thoulutsang Y."/>
            <person name="Thoulutsang D."/>
            <person name="Topham K."/>
            <person name="Topping I."/>
            <person name="Tsamla T."/>
            <person name="Vassiliev H."/>
            <person name="Vo A."/>
            <person name="Wangchuk T."/>
            <person name="Wangdi T."/>
            <person name="Weiand M."/>
            <person name="Wilkinson J."/>
            <person name="Wilson A."/>
            <person name="Yadav S."/>
            <person name="Young G."/>
            <person name="Yu Q."/>
            <person name="Zembek L."/>
            <person name="Zhong D."/>
            <person name="Zimmer A."/>
            <person name="Zwirko Z."/>
            <person name="Jaffe D.B."/>
            <person name="Alvarez P."/>
            <person name="Brockman W."/>
            <person name="Butler J."/>
            <person name="Chin C."/>
            <person name="Gnerre S."/>
            <person name="Grabherr M."/>
            <person name="Kleber M."/>
            <person name="Mauceli E."/>
            <person name="MacCallum I."/>
        </authorList>
    </citation>
    <scope>NUCLEOTIDE SEQUENCE [LARGE SCALE GENOMIC DNA]</scope>
    <source>
        <strain evidence="3">Tucson 14030-0811.24</strain>
    </source>
</reference>
<evidence type="ECO:0000256" key="1">
    <source>
        <dbReference type="SAM" id="Phobius"/>
    </source>
</evidence>
<keyword evidence="1" id="KW-0472">Membrane</keyword>
<dbReference type="AlphaFoldDB" id="B4NDE3"/>
<feature type="transmembrane region" description="Helical" evidence="1">
    <location>
        <begin position="107"/>
        <end position="127"/>
    </location>
</feature>
<dbReference type="HOGENOM" id="CLU_1476675_0_0_1"/>
<dbReference type="eggNOG" id="KOG3831">
    <property type="taxonomic scope" value="Eukaryota"/>
</dbReference>
<dbReference type="EMBL" id="CH964239">
    <property type="protein sequence ID" value="EDW82849.1"/>
    <property type="molecule type" value="Genomic_DNA"/>
</dbReference>
<dbReference type="PhylomeDB" id="B4NDE3"/>
<dbReference type="Proteomes" id="UP000007798">
    <property type="component" value="Unassembled WGS sequence"/>
</dbReference>
<proteinExistence type="predicted"/>
<name>B4NDE3_DROWI</name>
<dbReference type="STRING" id="7260.B4NDE3"/>
<keyword evidence="1" id="KW-1133">Transmembrane helix</keyword>
<keyword evidence="3" id="KW-1185">Reference proteome</keyword>
<feature type="transmembrane region" description="Helical" evidence="1">
    <location>
        <begin position="76"/>
        <end position="95"/>
    </location>
</feature>
<feature type="transmembrane region" description="Helical" evidence="1">
    <location>
        <begin position="147"/>
        <end position="173"/>
    </location>
</feature>
<organism evidence="2 3">
    <name type="scientific">Drosophila willistoni</name>
    <name type="common">Fruit fly</name>
    <dbReference type="NCBI Taxonomy" id="7260"/>
    <lineage>
        <taxon>Eukaryota</taxon>
        <taxon>Metazoa</taxon>
        <taxon>Ecdysozoa</taxon>
        <taxon>Arthropoda</taxon>
        <taxon>Hexapoda</taxon>
        <taxon>Insecta</taxon>
        <taxon>Pterygota</taxon>
        <taxon>Neoptera</taxon>
        <taxon>Endopterygota</taxon>
        <taxon>Diptera</taxon>
        <taxon>Brachycera</taxon>
        <taxon>Muscomorpha</taxon>
        <taxon>Ephydroidea</taxon>
        <taxon>Drosophilidae</taxon>
        <taxon>Drosophila</taxon>
        <taxon>Sophophora</taxon>
    </lineage>
</organism>
<dbReference type="KEGG" id="dwi:6648685"/>
<protein>
    <submittedName>
        <fullName evidence="2">Uncharacterized protein</fullName>
    </submittedName>
</protein>
<evidence type="ECO:0000313" key="2">
    <source>
        <dbReference type="EMBL" id="EDW82849.1"/>
    </source>
</evidence>
<sequence>MYKGLAFASGLLAFCGFITCFGAFHMLNKIVHINGNDILAMHEENVKLSSDYSDCHNAYILDDLDNLHLTRLELFYMKWSVVLSILYSFAVMILIRVKYLSNFDINFITSNTMMLVGALLTMVLVIATCRLNELTLFIEDWCNDVLVYNMFFIALNTSVAVVFFLIPSCQYYFELAKNQAF</sequence>
<evidence type="ECO:0000313" key="3">
    <source>
        <dbReference type="Proteomes" id="UP000007798"/>
    </source>
</evidence>
<dbReference type="InParanoid" id="B4NDE3"/>